<keyword evidence="4" id="KW-0804">Transcription</keyword>
<keyword evidence="3" id="KW-0238">DNA-binding</keyword>
<dbReference type="AlphaFoldDB" id="A0A1R3U1N9"/>
<dbReference type="FunFam" id="1.10.10.10:FF:000001">
    <property type="entry name" value="LysR family transcriptional regulator"/>
    <property type="match status" value="1"/>
</dbReference>
<proteinExistence type="inferred from homology"/>
<evidence type="ECO:0000256" key="7">
    <source>
        <dbReference type="ARBA" id="ARBA00083243"/>
    </source>
</evidence>
<dbReference type="Gene3D" id="1.10.10.10">
    <property type="entry name" value="Winged helix-like DNA-binding domain superfamily/Winged helix DNA-binding domain"/>
    <property type="match status" value="1"/>
</dbReference>
<dbReference type="Pfam" id="PF00126">
    <property type="entry name" value="HTH_1"/>
    <property type="match status" value="1"/>
</dbReference>
<dbReference type="PANTHER" id="PTHR30126:SF40">
    <property type="entry name" value="HTH-TYPE TRANSCRIPTIONAL REGULATOR GLTR"/>
    <property type="match status" value="1"/>
</dbReference>
<protein>
    <recommendedName>
        <fullName evidence="6">HTH-type transcriptional regulator TtuA</fullName>
    </recommendedName>
    <alternativeName>
        <fullName evidence="7">Tartrate utilization transcriptional regulator</fullName>
    </alternativeName>
</protein>
<evidence type="ECO:0000313" key="9">
    <source>
        <dbReference type="EMBL" id="SCX35121.1"/>
    </source>
</evidence>
<dbReference type="SUPFAM" id="SSF53850">
    <property type="entry name" value="Periplasmic binding protein-like II"/>
    <property type="match status" value="1"/>
</dbReference>
<comment type="similarity">
    <text evidence="1">Belongs to the LysR transcriptional regulatory family.</text>
</comment>
<dbReference type="PRINTS" id="PR00039">
    <property type="entry name" value="HTHLYSR"/>
</dbReference>
<evidence type="ECO:0000313" key="10">
    <source>
        <dbReference type="Proteomes" id="UP000187891"/>
    </source>
</evidence>
<organism evidence="9 10">
    <name type="scientific">Agrobacterium rosae</name>
    <dbReference type="NCBI Taxonomy" id="1972867"/>
    <lineage>
        <taxon>Bacteria</taxon>
        <taxon>Pseudomonadati</taxon>
        <taxon>Pseudomonadota</taxon>
        <taxon>Alphaproteobacteria</taxon>
        <taxon>Hyphomicrobiales</taxon>
        <taxon>Rhizobiaceae</taxon>
        <taxon>Rhizobium/Agrobacterium group</taxon>
        <taxon>Agrobacterium</taxon>
    </lineage>
</organism>
<evidence type="ECO:0000256" key="5">
    <source>
        <dbReference type="ARBA" id="ARBA00054626"/>
    </source>
</evidence>
<dbReference type="PROSITE" id="PS50931">
    <property type="entry name" value="HTH_LYSR"/>
    <property type="match status" value="1"/>
</dbReference>
<evidence type="ECO:0000256" key="1">
    <source>
        <dbReference type="ARBA" id="ARBA00009437"/>
    </source>
</evidence>
<dbReference type="CDD" id="cd05466">
    <property type="entry name" value="PBP2_LTTR_substrate"/>
    <property type="match status" value="1"/>
</dbReference>
<dbReference type="Proteomes" id="UP000187891">
    <property type="component" value="Unassembled WGS sequence"/>
</dbReference>
<sequence length="327" mass="36618">MGKRTTGTQTKLRDRSNFNWNLLRTFLVIAEENSITRAAERLSLRQPTVSYALKRLEETLNVQLIDRSSRSFALTSNGNSVLQACTEILQSVTHMTKSLVTEDDETTGALRIMTVSHVQSDLVDESVRLLHQRHPRVLWQLDVANSSDIVREVAQERVAIGICLLMKPIVGLKCRLLFREHFGLYCGSEHPLFGRTDTRFSDLQRQAFVSFACARDEIGFEPMTTIRRGIGLAAHVVGYSNHLEEVRRLIVNGVGIGILPQDAVVQDVESGALFELPIAQGEIGADVYLVTNPNMTLQLPEIRYLEIIDELLKLMLSERPNAVAAPL</sequence>
<gene>
    <name evidence="9" type="primary">cysL_3</name>
    <name evidence="9" type="ORF">DSM25559_4811</name>
</gene>
<evidence type="ECO:0000256" key="3">
    <source>
        <dbReference type="ARBA" id="ARBA00023125"/>
    </source>
</evidence>
<dbReference type="STRING" id="1907666.DSM25559_4811"/>
<evidence type="ECO:0000256" key="2">
    <source>
        <dbReference type="ARBA" id="ARBA00023015"/>
    </source>
</evidence>
<accession>A0A1R3U1N9</accession>
<evidence type="ECO:0000256" key="4">
    <source>
        <dbReference type="ARBA" id="ARBA00023163"/>
    </source>
</evidence>
<dbReference type="Pfam" id="PF03466">
    <property type="entry name" value="LysR_substrate"/>
    <property type="match status" value="1"/>
</dbReference>
<dbReference type="PANTHER" id="PTHR30126">
    <property type="entry name" value="HTH-TYPE TRANSCRIPTIONAL REGULATOR"/>
    <property type="match status" value="1"/>
</dbReference>
<comment type="function">
    <text evidence="5">Transcriptional regulator of the ttuABCDE tartrate utilization operon.</text>
</comment>
<dbReference type="Gene3D" id="3.40.190.10">
    <property type="entry name" value="Periplasmic binding protein-like II"/>
    <property type="match status" value="2"/>
</dbReference>
<dbReference type="GO" id="GO:0000976">
    <property type="term" value="F:transcription cis-regulatory region binding"/>
    <property type="evidence" value="ECO:0007669"/>
    <property type="project" value="TreeGrafter"/>
</dbReference>
<dbReference type="InterPro" id="IPR000847">
    <property type="entry name" value="LysR_HTH_N"/>
</dbReference>
<keyword evidence="2" id="KW-0805">Transcription regulation</keyword>
<feature type="domain" description="HTH lysR-type" evidence="8">
    <location>
        <begin position="18"/>
        <end position="75"/>
    </location>
</feature>
<dbReference type="SUPFAM" id="SSF46785">
    <property type="entry name" value="Winged helix' DNA-binding domain"/>
    <property type="match status" value="1"/>
</dbReference>
<evidence type="ECO:0000256" key="6">
    <source>
        <dbReference type="ARBA" id="ARBA00067332"/>
    </source>
</evidence>
<dbReference type="GO" id="GO:0003700">
    <property type="term" value="F:DNA-binding transcription factor activity"/>
    <property type="evidence" value="ECO:0007669"/>
    <property type="project" value="InterPro"/>
</dbReference>
<dbReference type="EMBL" id="FMUE01000019">
    <property type="protein sequence ID" value="SCX35121.1"/>
    <property type="molecule type" value="Genomic_DNA"/>
</dbReference>
<reference evidence="10" key="1">
    <citation type="submission" date="2016-10" db="EMBL/GenBank/DDBJ databases">
        <authorList>
            <person name="Wibberg D."/>
        </authorList>
    </citation>
    <scope>NUCLEOTIDE SEQUENCE [LARGE SCALE GENOMIC DNA]</scope>
</reference>
<dbReference type="InterPro" id="IPR036390">
    <property type="entry name" value="WH_DNA-bd_sf"/>
</dbReference>
<dbReference type="InterPro" id="IPR005119">
    <property type="entry name" value="LysR_subst-bd"/>
</dbReference>
<dbReference type="InterPro" id="IPR036388">
    <property type="entry name" value="WH-like_DNA-bd_sf"/>
</dbReference>
<evidence type="ECO:0000259" key="8">
    <source>
        <dbReference type="PROSITE" id="PS50931"/>
    </source>
</evidence>
<name>A0A1R3U1N9_9HYPH</name>